<dbReference type="EMBL" id="KI271584">
    <property type="protein sequence ID" value="ERL65882.1"/>
    <property type="molecule type" value="Genomic_DNA"/>
</dbReference>
<dbReference type="HOGENOM" id="CLU_319065_0_0_9"/>
<proteinExistence type="predicted"/>
<dbReference type="Proteomes" id="UP000030647">
    <property type="component" value="Unassembled WGS sequence"/>
</dbReference>
<dbReference type="InterPro" id="IPR017853">
    <property type="entry name" value="GH"/>
</dbReference>
<dbReference type="AlphaFoldDB" id="U4TX05"/>
<accession>U4TX05</accession>
<keyword evidence="2" id="KW-1185">Reference proteome</keyword>
<dbReference type="Gene3D" id="3.20.20.70">
    <property type="entry name" value="Aldolase class I"/>
    <property type="match status" value="1"/>
</dbReference>
<dbReference type="eggNOG" id="COG3345">
    <property type="taxonomic scope" value="Bacteria"/>
</dbReference>
<dbReference type="SUPFAM" id="SSF51445">
    <property type="entry name" value="(Trans)glycosidases"/>
    <property type="match status" value="1"/>
</dbReference>
<evidence type="ECO:0000313" key="1">
    <source>
        <dbReference type="EMBL" id="ERL65882.1"/>
    </source>
</evidence>
<sequence>MATDEMAANQQPGRYTLENAWYRLTVTTQNGAAITTLHDRPAASDLVSTATAPQPLIGVHVILDEVEYYVDSRQMQVTGVTATDQALTLTLTFPIAGDGTVQAVVHLAGSDQPCLRGWVELTQLAGGSPATLVAVDWLPVALDPDAQTWQRPDYEYVPTAGTFTPWQLMMGQPVYVNGFYLGCEFPATDNRIVQGYLRIRNYSGRSLALGTTLSSKVFVLGAAPSTALDAVRAAFFRYIAAIAQPLTFRLQYNSWYDHGMAITAQTVAAAFTEFHAKALQYGLPAIAAYVLDDGWNNYNNRPFKLLDKPRSGTAYNRTGFWEVNAKFGTDLSPLAHLTEQMGSRFGLWFGPQGGYEVYTPFARYLAQRGTGSVDRTMALPDVIDTADGHYIDLVARRLTAYQNQYGIDYWKMDGFASRPSQERNHRHLVGGPHNMYFYTEYWERWLAVFSQLRAARAEQGQGLFINATSYVPLSPWLLQWVNSVWLQNTGDDAQIGTGDPADRRIAGRDQHYFDLFRTAALQFPLTRLYNHEPIYGVSARDITMTAAQFAKYLYWNVFRGPHFIELYYSPSMLDDEKWRITRNALRFAQAHQETLQNVQLLGTDTRTGIYGYWTHQGEKGFLALRNPTAQTQSYALPAALTGRAAAIKLRTLLTFGAPAQVAGTTITLAPGSVAFFALNQPGRVHDLEQAAVKGERLRLTFSQPFNDLAQVTAGPDTLPILSADQDRSAFWVARPAALTDRLALTLTAADGAANTVTLVQTAADFYQNPAIPTPQTSQLTITAPAALPAQPTPLLTGGGQVQLTAQGNQLTLTVAGRSAPVAQPRYTVTQAENGTYGTANYHPQRVRKEMPGLLAAGQTLTLTVVITAAAVEVQHAGRPLAHLPLPQPLPVLAQLQPAAGPFQVTLRAPLA</sequence>
<dbReference type="RefSeq" id="WP_022528825.1">
    <property type="nucleotide sequence ID" value="NZ_KI271584.1"/>
</dbReference>
<evidence type="ECO:0008006" key="3">
    <source>
        <dbReference type="Google" id="ProtNLM"/>
    </source>
</evidence>
<gene>
    <name evidence="1" type="ORF">L248_1958</name>
</gene>
<organism evidence="1 2">
    <name type="scientific">Schleiferilactobacillus shenzhenensis LY-73</name>
    <dbReference type="NCBI Taxonomy" id="1231336"/>
    <lineage>
        <taxon>Bacteria</taxon>
        <taxon>Bacillati</taxon>
        <taxon>Bacillota</taxon>
        <taxon>Bacilli</taxon>
        <taxon>Lactobacillales</taxon>
        <taxon>Lactobacillaceae</taxon>
        <taxon>Schleiferilactobacillus</taxon>
    </lineage>
</organism>
<dbReference type="STRING" id="1231336.L248_1958"/>
<dbReference type="InterPro" id="IPR013785">
    <property type="entry name" value="Aldolase_TIM"/>
</dbReference>
<dbReference type="OrthoDB" id="3183911at2"/>
<reference evidence="2" key="1">
    <citation type="journal article" date="2013" name="Genome Announc.">
        <title>Whole-Genome Sequencing of Lactobacillus shenzhenensis Strain LY-73T.</title>
        <authorList>
            <person name="Lin Z."/>
            <person name="Liu Z."/>
            <person name="Yang R."/>
            <person name="Zou Y."/>
            <person name="Wan D."/>
            <person name="Chen J."/>
            <person name="Guo M."/>
            <person name="Zhao J."/>
            <person name="Fang C."/>
            <person name="Yang R."/>
            <person name="Liu F."/>
        </authorList>
    </citation>
    <scope>NUCLEOTIDE SEQUENCE [LARGE SCALE GENOMIC DNA]</scope>
    <source>
        <strain evidence="2">LY-73</strain>
    </source>
</reference>
<name>U4TX05_9LACO</name>
<protein>
    <recommendedName>
        <fullName evidence="3">Alpha-galactosidase</fullName>
    </recommendedName>
</protein>
<evidence type="ECO:0000313" key="2">
    <source>
        <dbReference type="Proteomes" id="UP000030647"/>
    </source>
</evidence>